<feature type="binding site" evidence="1">
    <location>
        <position position="249"/>
    </location>
    <ligand>
        <name>Zn(2+)</name>
        <dbReference type="ChEBI" id="CHEBI:29105"/>
    </ligand>
</feature>
<feature type="binding site" evidence="1">
    <location>
        <position position="299"/>
    </location>
    <ligand>
        <name>Zn(2+)</name>
        <dbReference type="ChEBI" id="CHEBI:29105"/>
    </ligand>
</feature>
<keyword evidence="3" id="KW-1185">Reference proteome</keyword>
<evidence type="ECO:0000313" key="2">
    <source>
        <dbReference type="EMBL" id="MBZ4034262.1"/>
    </source>
</evidence>
<comment type="caution">
    <text evidence="2">The sequence shown here is derived from an EMBL/GenBank/DDBJ whole genome shotgun (WGS) entry which is preliminary data.</text>
</comment>
<dbReference type="RefSeq" id="WP_223704978.1">
    <property type="nucleotide sequence ID" value="NZ_JAINUY010000001.1"/>
</dbReference>
<dbReference type="InterPro" id="IPR007822">
    <property type="entry name" value="LANC-like"/>
</dbReference>
<evidence type="ECO:0008006" key="4">
    <source>
        <dbReference type="Google" id="ProtNLM"/>
    </source>
</evidence>
<dbReference type="SMART" id="SM01260">
    <property type="entry name" value="LANC_like"/>
    <property type="match status" value="1"/>
</dbReference>
<dbReference type="GO" id="GO:0046872">
    <property type="term" value="F:metal ion binding"/>
    <property type="evidence" value="ECO:0007669"/>
    <property type="project" value="UniProtKB-KW"/>
</dbReference>
<dbReference type="Gene3D" id="1.50.10.20">
    <property type="match status" value="1"/>
</dbReference>
<sequence length="385" mass="44230">MRDEILEIEKNIWNSYHTNENFGLYVGLSGIIMFYDYLHAAFGEEEYENKLLTLIEKTNELIEKKINSYSICSGLAGYGLALLRLQNKSVEIEEDYFLTIDSLLIDQFKEHYKSGNFDFMHESMGIAMYFIERYKTTESKLILKILNDFSHYLVSGINGDFFSILMKSSETRNNYYSFGIAHGIASYANFLIYLKKNVSTLDLDITKALKVCVDHLQKNKKYDGISKQFFANVFLIEDKKFIPSRLSWCQGDLGVSNALFNAGVFLEKDDLINDSVLLMNNSSLINFEDSGVRDFGFCHGSAGIAVQFFLAGQKYGLNYEPAINRWLEKIKQQTSNFETFFYYDNSRESYHPEVNLLLGSAGLALTLLTVNKVIDAKWLEVFNLH</sequence>
<accession>A0A9X1H8V0</accession>
<keyword evidence="1" id="KW-0479">Metal-binding</keyword>
<evidence type="ECO:0000313" key="3">
    <source>
        <dbReference type="Proteomes" id="UP001139366"/>
    </source>
</evidence>
<dbReference type="PRINTS" id="PR01950">
    <property type="entry name" value="LANCSUPER"/>
</dbReference>
<dbReference type="EMBL" id="JAINUY010000001">
    <property type="protein sequence ID" value="MBZ4034262.1"/>
    <property type="molecule type" value="Genomic_DNA"/>
</dbReference>
<organism evidence="2 3">
    <name type="scientific">Flavobacterium potami</name>
    <dbReference type="NCBI Taxonomy" id="2872310"/>
    <lineage>
        <taxon>Bacteria</taxon>
        <taxon>Pseudomonadati</taxon>
        <taxon>Bacteroidota</taxon>
        <taxon>Flavobacteriia</taxon>
        <taxon>Flavobacteriales</taxon>
        <taxon>Flavobacteriaceae</taxon>
        <taxon>Flavobacterium</taxon>
    </lineage>
</organism>
<dbReference type="Pfam" id="PF05147">
    <property type="entry name" value="LANC_like"/>
    <property type="match status" value="1"/>
</dbReference>
<dbReference type="AlphaFoldDB" id="A0A9X1H8V0"/>
<name>A0A9X1H8V0_9FLAO</name>
<dbReference type="SUPFAM" id="SSF158745">
    <property type="entry name" value="LanC-like"/>
    <property type="match status" value="1"/>
</dbReference>
<gene>
    <name evidence="2" type="ORF">K6T82_05755</name>
</gene>
<feature type="binding site" evidence="1">
    <location>
        <position position="298"/>
    </location>
    <ligand>
        <name>Zn(2+)</name>
        <dbReference type="ChEBI" id="CHEBI:29105"/>
    </ligand>
</feature>
<evidence type="ECO:0000256" key="1">
    <source>
        <dbReference type="PIRSR" id="PIRSR607822-1"/>
    </source>
</evidence>
<dbReference type="Proteomes" id="UP001139366">
    <property type="component" value="Unassembled WGS sequence"/>
</dbReference>
<dbReference type="GO" id="GO:0031179">
    <property type="term" value="P:peptide modification"/>
    <property type="evidence" value="ECO:0007669"/>
    <property type="project" value="InterPro"/>
</dbReference>
<proteinExistence type="predicted"/>
<keyword evidence="1" id="KW-0862">Zinc</keyword>
<reference evidence="2 3" key="1">
    <citation type="journal article" date="2023" name="Antonie Van Leeuwenhoek">
        <title>Flavobacterium potami sp. nov., a multi-metal resistance genes harbouring bacterium isolated from shallow river silt.</title>
        <authorList>
            <person name="Li S."/>
            <person name="Mao S."/>
            <person name="Mu W."/>
            <person name="Guo B."/>
            <person name="Li C."/>
            <person name="Zhu Q."/>
            <person name="Hou X."/>
            <person name="Zhao Y."/>
            <person name="Wei S."/>
            <person name="Liu H."/>
            <person name="Liu A."/>
        </authorList>
    </citation>
    <scope>NUCLEOTIDE SEQUENCE [LARGE SCALE GENOMIC DNA]</scope>
    <source>
        <strain evidence="2 3">17A</strain>
    </source>
</reference>
<protein>
    <recommendedName>
        <fullName evidence="4">Lanthionine synthetase C-like protein</fullName>
    </recommendedName>
</protein>